<dbReference type="HOGENOM" id="CLU_042937_1_0_1"/>
<gene>
    <name evidence="3" type="ORF">M436DRAFT_49011</name>
</gene>
<dbReference type="GeneID" id="25410974"/>
<feature type="compositionally biased region" description="Basic and acidic residues" evidence="1">
    <location>
        <begin position="266"/>
        <end position="276"/>
    </location>
</feature>
<dbReference type="InterPro" id="IPR008011">
    <property type="entry name" value="Complex1_LYR_dom"/>
</dbReference>
<protein>
    <recommendedName>
        <fullName evidence="2">Complex 1 LYR protein domain-containing protein</fullName>
    </recommendedName>
</protein>
<feature type="domain" description="Complex 1 LYR protein" evidence="2">
    <location>
        <begin position="17"/>
        <end position="72"/>
    </location>
</feature>
<dbReference type="InterPro" id="IPR046896">
    <property type="entry name" value="Cup1-like_N"/>
</dbReference>
<feature type="region of interest" description="Disordered" evidence="1">
    <location>
        <begin position="101"/>
        <end position="123"/>
    </location>
</feature>
<evidence type="ECO:0000313" key="4">
    <source>
        <dbReference type="Proteomes" id="UP000027730"/>
    </source>
</evidence>
<feature type="compositionally biased region" description="Low complexity" evidence="1">
    <location>
        <begin position="101"/>
        <end position="120"/>
    </location>
</feature>
<proteinExistence type="predicted"/>
<reference evidence="3 4" key="1">
    <citation type="journal article" date="2014" name="BMC Genomics">
        <title>Genome sequencing of four Aureobasidium pullulans varieties: biotechnological potential, stress tolerance, and description of new species.</title>
        <authorList>
            <person name="Gostin Ar C."/>
            <person name="Ohm R.A."/>
            <person name="Kogej T."/>
            <person name="Sonjak S."/>
            <person name="Turk M."/>
            <person name="Zajc J."/>
            <person name="Zalar P."/>
            <person name="Grube M."/>
            <person name="Sun H."/>
            <person name="Han J."/>
            <person name="Sharma A."/>
            <person name="Chiniquy J."/>
            <person name="Ngan C.Y."/>
            <person name="Lipzen A."/>
            <person name="Barry K."/>
            <person name="Grigoriev I.V."/>
            <person name="Gunde-Cimerman N."/>
        </authorList>
    </citation>
    <scope>NUCLEOTIDE SEQUENCE [LARGE SCALE GENOMIC DNA]</scope>
    <source>
        <strain evidence="3 4">CBS 147.97</strain>
    </source>
</reference>
<accession>A0A074WKM8</accession>
<dbReference type="CDD" id="cd20273">
    <property type="entry name" value="Complex1_LYR_unchar"/>
    <property type="match status" value="1"/>
</dbReference>
<dbReference type="Proteomes" id="UP000027730">
    <property type="component" value="Unassembled WGS sequence"/>
</dbReference>
<dbReference type="RefSeq" id="XP_013426102.1">
    <property type="nucleotide sequence ID" value="XM_013570648.1"/>
</dbReference>
<keyword evidence="4" id="KW-1185">Reference proteome</keyword>
<sequence>MPAFLAPHKSGVHRVTAIALYRALLNKCRAAPPPLEASTLQAAVRNTFAKNRHVTSRNALQIGFAGGYEALDYLDSAIAGDESSISHLKSLQARMPAALRTTTTTAPPKSTPTAEAKPAAQPGTALALRPRPAFSLPSRRRIPVLVSANKVPILRFTKPQPAALSHYLKSRIVDRQKRLDRKVALEAHLEIAKGEDEWDRILLAQGVQDEGGSEKGKNPLWSREVYGCYRYTLDAIDAEGLKNKDMAEKMVAIIDKEKELAEIERKERKRLKNEERRKRKAGSSFTDGERKALPSMLQLFL</sequence>
<evidence type="ECO:0000256" key="1">
    <source>
        <dbReference type="SAM" id="MobiDB-lite"/>
    </source>
</evidence>
<evidence type="ECO:0000259" key="2">
    <source>
        <dbReference type="Pfam" id="PF05347"/>
    </source>
</evidence>
<name>A0A074WKM8_9PEZI</name>
<dbReference type="EMBL" id="KL584712">
    <property type="protein sequence ID" value="KEQ72149.1"/>
    <property type="molecule type" value="Genomic_DNA"/>
</dbReference>
<dbReference type="OrthoDB" id="3925971at2759"/>
<organism evidence="3 4">
    <name type="scientific">Aureobasidium namibiae CBS 147.97</name>
    <dbReference type="NCBI Taxonomy" id="1043004"/>
    <lineage>
        <taxon>Eukaryota</taxon>
        <taxon>Fungi</taxon>
        <taxon>Dikarya</taxon>
        <taxon>Ascomycota</taxon>
        <taxon>Pezizomycotina</taxon>
        <taxon>Dothideomycetes</taxon>
        <taxon>Dothideomycetidae</taxon>
        <taxon>Dothideales</taxon>
        <taxon>Saccotheciaceae</taxon>
        <taxon>Aureobasidium</taxon>
    </lineage>
</organism>
<evidence type="ECO:0000313" key="3">
    <source>
        <dbReference type="EMBL" id="KEQ72149.1"/>
    </source>
</evidence>
<dbReference type="STRING" id="1043004.A0A074WKM8"/>
<feature type="region of interest" description="Disordered" evidence="1">
    <location>
        <begin position="266"/>
        <end position="301"/>
    </location>
</feature>
<dbReference type="Pfam" id="PF05347">
    <property type="entry name" value="Complex1_LYR"/>
    <property type="match status" value="1"/>
</dbReference>
<dbReference type="AlphaFoldDB" id="A0A074WKM8"/>